<dbReference type="AlphaFoldDB" id="A0A3N2ASZ1"/>
<accession>A0A3N2ASZ1</accession>
<dbReference type="RefSeq" id="WP_123697170.1">
    <property type="nucleotide sequence ID" value="NZ_RKHJ01000001.1"/>
</dbReference>
<sequence>MKLFTIGFTKKSAAQFFALLGSSGATALVDTRLNNVSQLAGFSKRDDLEFFAREICNMTYRHDVRLAPTSELLQAYKKGAWSWSEYEERYVGLIRGRRIETELKRVDFDNVVLLCSEATAERCHRRLAAEYLAAAWGGVEITHL</sequence>
<evidence type="ECO:0000313" key="3">
    <source>
        <dbReference type="Proteomes" id="UP000275456"/>
    </source>
</evidence>
<dbReference type="Pfam" id="PF04343">
    <property type="entry name" value="DUF488"/>
    <property type="match status" value="1"/>
</dbReference>
<reference evidence="2 3" key="1">
    <citation type="submission" date="2018-11" db="EMBL/GenBank/DDBJ databases">
        <title>Sequencing the genomes of 1000 actinobacteria strains.</title>
        <authorList>
            <person name="Klenk H.-P."/>
        </authorList>
    </citation>
    <scope>NUCLEOTIDE SEQUENCE [LARGE SCALE GENOMIC DNA]</scope>
    <source>
        <strain evidence="2 3">DSM 9580</strain>
    </source>
</reference>
<protein>
    <submittedName>
        <fullName evidence="2">Uncharacterized protein DUF488</fullName>
    </submittedName>
</protein>
<organism evidence="2 3">
    <name type="scientific">Agrococcus jenensis</name>
    <dbReference type="NCBI Taxonomy" id="46353"/>
    <lineage>
        <taxon>Bacteria</taxon>
        <taxon>Bacillati</taxon>
        <taxon>Actinomycetota</taxon>
        <taxon>Actinomycetes</taxon>
        <taxon>Micrococcales</taxon>
        <taxon>Microbacteriaceae</taxon>
        <taxon>Agrococcus</taxon>
    </lineage>
</organism>
<evidence type="ECO:0000313" key="2">
    <source>
        <dbReference type="EMBL" id="ROR66161.1"/>
    </source>
</evidence>
<feature type="signal peptide" evidence="1">
    <location>
        <begin position="1"/>
        <end position="27"/>
    </location>
</feature>
<dbReference type="PANTHER" id="PTHR39337">
    <property type="entry name" value="BLR5642 PROTEIN"/>
    <property type="match status" value="1"/>
</dbReference>
<name>A0A3N2ASZ1_9MICO</name>
<dbReference type="InterPro" id="IPR007438">
    <property type="entry name" value="DUF488"/>
</dbReference>
<keyword evidence="1" id="KW-0732">Signal</keyword>
<proteinExistence type="predicted"/>
<keyword evidence="3" id="KW-1185">Reference proteome</keyword>
<feature type="chain" id="PRO_5038334724" evidence="1">
    <location>
        <begin position="28"/>
        <end position="144"/>
    </location>
</feature>
<dbReference type="PANTHER" id="PTHR39337:SF1">
    <property type="entry name" value="BLR5642 PROTEIN"/>
    <property type="match status" value="1"/>
</dbReference>
<dbReference type="OrthoDB" id="9789109at2"/>
<evidence type="ECO:0000256" key="1">
    <source>
        <dbReference type="SAM" id="SignalP"/>
    </source>
</evidence>
<dbReference type="EMBL" id="RKHJ01000001">
    <property type="protein sequence ID" value="ROR66161.1"/>
    <property type="molecule type" value="Genomic_DNA"/>
</dbReference>
<gene>
    <name evidence="2" type="ORF">EDD26_1538</name>
</gene>
<comment type="caution">
    <text evidence="2">The sequence shown here is derived from an EMBL/GenBank/DDBJ whole genome shotgun (WGS) entry which is preliminary data.</text>
</comment>
<dbReference type="Proteomes" id="UP000275456">
    <property type="component" value="Unassembled WGS sequence"/>
</dbReference>